<accession>A0A6L5XKC7</accession>
<sequence length="192" mass="20505">MRIFLALILTLGLATGGCAWFSSSDSSDTQTPAAQPEDQVAASEAAPEPAPAKAAPGKSKSKAKAEKAAPQKSGKASKGPKSEAEISAELNTVGHKLAAQAARTVMPSKASKEVRKDGKDYVASYVEVDATNLTTELRPGAKGQYVGFIRYLEKVYECRGASKKEALSAPCQQVRTRRLNELIRYDGKAWQF</sequence>
<keyword evidence="3" id="KW-0648">Protein biosynthesis</keyword>
<evidence type="ECO:0000256" key="2">
    <source>
        <dbReference type="SAM" id="SignalP"/>
    </source>
</evidence>
<feature type="chain" id="PRO_5026718441" evidence="2">
    <location>
        <begin position="20"/>
        <end position="192"/>
    </location>
</feature>
<dbReference type="Proteomes" id="UP000477488">
    <property type="component" value="Unassembled WGS sequence"/>
</dbReference>
<keyword evidence="2" id="KW-0732">Signal</keyword>
<proteinExistence type="predicted"/>
<feature type="compositionally biased region" description="Polar residues" evidence="1">
    <location>
        <begin position="22"/>
        <end position="33"/>
    </location>
</feature>
<keyword evidence="4" id="KW-1185">Reference proteome</keyword>
<evidence type="ECO:0000313" key="4">
    <source>
        <dbReference type="Proteomes" id="UP000477488"/>
    </source>
</evidence>
<dbReference type="AlphaFoldDB" id="A0A6L5XKC7"/>
<protein>
    <submittedName>
        <fullName evidence="3">Translation initiation factor 2</fullName>
    </submittedName>
</protein>
<comment type="caution">
    <text evidence="3">The sequence shown here is derived from an EMBL/GenBank/DDBJ whole genome shotgun (WGS) entry which is preliminary data.</text>
</comment>
<keyword evidence="3" id="KW-0396">Initiation factor</keyword>
<dbReference type="GO" id="GO:0003743">
    <property type="term" value="F:translation initiation factor activity"/>
    <property type="evidence" value="ECO:0007669"/>
    <property type="project" value="UniProtKB-KW"/>
</dbReference>
<dbReference type="PROSITE" id="PS51257">
    <property type="entry name" value="PROKAR_LIPOPROTEIN"/>
    <property type="match status" value="1"/>
</dbReference>
<organism evidence="3 4">
    <name type="scientific">Desulfovibrio porci</name>
    <dbReference type="NCBI Taxonomy" id="2605782"/>
    <lineage>
        <taxon>Bacteria</taxon>
        <taxon>Pseudomonadati</taxon>
        <taxon>Thermodesulfobacteriota</taxon>
        <taxon>Desulfovibrionia</taxon>
        <taxon>Desulfovibrionales</taxon>
        <taxon>Desulfovibrionaceae</taxon>
        <taxon>Desulfovibrio</taxon>
    </lineage>
</organism>
<evidence type="ECO:0000313" key="3">
    <source>
        <dbReference type="EMBL" id="MSS27411.1"/>
    </source>
</evidence>
<gene>
    <name evidence="3" type="ORF">FYJ44_04970</name>
</gene>
<dbReference type="EMBL" id="VUMH01000003">
    <property type="protein sequence ID" value="MSS27411.1"/>
    <property type="molecule type" value="Genomic_DNA"/>
</dbReference>
<dbReference type="RefSeq" id="WP_154509715.1">
    <property type="nucleotide sequence ID" value="NZ_DBFWWU010000001.1"/>
</dbReference>
<evidence type="ECO:0000256" key="1">
    <source>
        <dbReference type="SAM" id="MobiDB-lite"/>
    </source>
</evidence>
<feature type="region of interest" description="Disordered" evidence="1">
    <location>
        <begin position="22"/>
        <end position="84"/>
    </location>
</feature>
<name>A0A6L5XKC7_9BACT</name>
<feature type="compositionally biased region" description="Low complexity" evidence="1">
    <location>
        <begin position="41"/>
        <end position="58"/>
    </location>
</feature>
<feature type="signal peptide" evidence="2">
    <location>
        <begin position="1"/>
        <end position="19"/>
    </location>
</feature>
<reference evidence="3 4" key="1">
    <citation type="submission" date="2019-09" db="EMBL/GenBank/DDBJ databases">
        <title>In-depth cultivation of the pig gut microbiome towards novel bacterial diversity and tailored functional studies.</title>
        <authorList>
            <person name="Wylensek D."/>
            <person name="Hitch T.C.A."/>
            <person name="Clavel T."/>
        </authorList>
    </citation>
    <scope>NUCLEOTIDE SEQUENCE [LARGE SCALE GENOMIC DNA]</scope>
    <source>
        <strain evidence="3 4">PG-178-WT-4</strain>
    </source>
</reference>